<dbReference type="PANTHER" id="PTHR24045">
    <property type="match status" value="1"/>
</dbReference>
<name>A0A8S3Z3I2_9EUPU</name>
<feature type="domain" description="Stealth protein CR4 conserved region 4" evidence="4">
    <location>
        <begin position="121"/>
        <end position="177"/>
    </location>
</feature>
<dbReference type="Pfam" id="PF17103">
    <property type="entry name" value="Stealth_CR4"/>
    <property type="match status" value="1"/>
</dbReference>
<proteinExistence type="predicted"/>
<evidence type="ECO:0000256" key="1">
    <source>
        <dbReference type="ARBA" id="ARBA00022679"/>
    </source>
</evidence>
<dbReference type="GO" id="GO:0005794">
    <property type="term" value="C:Golgi apparatus"/>
    <property type="evidence" value="ECO:0007669"/>
    <property type="project" value="TreeGrafter"/>
</dbReference>
<accession>A0A8S3Z3I2</accession>
<protein>
    <recommendedName>
        <fullName evidence="4">Stealth protein CR4 conserved region 4 domain-containing protein</fullName>
    </recommendedName>
</protein>
<dbReference type="Proteomes" id="UP000678393">
    <property type="component" value="Unassembled WGS sequence"/>
</dbReference>
<keyword evidence="3" id="KW-0812">Transmembrane</keyword>
<feature type="compositionally biased region" description="Polar residues" evidence="2">
    <location>
        <begin position="260"/>
        <end position="269"/>
    </location>
</feature>
<organism evidence="5 6">
    <name type="scientific">Candidula unifasciata</name>
    <dbReference type="NCBI Taxonomy" id="100452"/>
    <lineage>
        <taxon>Eukaryota</taxon>
        <taxon>Metazoa</taxon>
        <taxon>Spiralia</taxon>
        <taxon>Lophotrochozoa</taxon>
        <taxon>Mollusca</taxon>
        <taxon>Gastropoda</taxon>
        <taxon>Heterobranchia</taxon>
        <taxon>Euthyneura</taxon>
        <taxon>Panpulmonata</taxon>
        <taxon>Eupulmonata</taxon>
        <taxon>Stylommatophora</taxon>
        <taxon>Helicina</taxon>
        <taxon>Helicoidea</taxon>
        <taxon>Geomitridae</taxon>
        <taxon>Candidula</taxon>
    </lineage>
</organism>
<dbReference type="InterPro" id="IPR018247">
    <property type="entry name" value="EF_Hand_1_Ca_BS"/>
</dbReference>
<dbReference type="GO" id="GO:0016256">
    <property type="term" value="P:N-glycan processing to lysosome"/>
    <property type="evidence" value="ECO:0007669"/>
    <property type="project" value="TreeGrafter"/>
</dbReference>
<gene>
    <name evidence="5" type="ORF">CUNI_LOCUS7480</name>
</gene>
<dbReference type="PROSITE" id="PS00018">
    <property type="entry name" value="EF_HAND_1"/>
    <property type="match status" value="1"/>
</dbReference>
<evidence type="ECO:0000259" key="4">
    <source>
        <dbReference type="Pfam" id="PF17103"/>
    </source>
</evidence>
<evidence type="ECO:0000256" key="2">
    <source>
        <dbReference type="SAM" id="MobiDB-lite"/>
    </source>
</evidence>
<feature type="transmembrane region" description="Helical" evidence="3">
    <location>
        <begin position="191"/>
        <end position="211"/>
    </location>
</feature>
<feature type="compositionally biased region" description="Pro residues" evidence="2">
    <location>
        <begin position="248"/>
        <end position="258"/>
    </location>
</feature>
<comment type="caution">
    <text evidence="5">The sequence shown here is derived from an EMBL/GenBank/DDBJ whole genome shotgun (WGS) entry which is preliminary data.</text>
</comment>
<evidence type="ECO:0000256" key="3">
    <source>
        <dbReference type="SAM" id="Phobius"/>
    </source>
</evidence>
<sequence length="269" mass="31607">MDTDHSGVLSDREIRTLAARMYDLPLYLETLTGLETTFVNCSDTVTDPTLQSLSDDQREVYYDKKMPLVTKYLFLHCEEIVKLVKSKFRPVPKYKTTIVNDDDIAFKMVHTNVSHVVGQLDDIRKHPKKFICLNDNIDHRRDEARTVKSILQDFYESLVPIPSQFELARDYRNRFLHMEELREWRLYRDRLRFWTHVALAVLVVMTLMSFLGEKIDNLVRKWTNGKRRHRKMSSDFDSTTSEVALKTTPPPSAEPPSPSRWQQNLIETV</sequence>
<reference evidence="5" key="1">
    <citation type="submission" date="2021-04" db="EMBL/GenBank/DDBJ databases">
        <authorList>
            <consortium name="Molecular Ecology Group"/>
        </authorList>
    </citation>
    <scope>NUCLEOTIDE SEQUENCE</scope>
</reference>
<feature type="region of interest" description="Disordered" evidence="2">
    <location>
        <begin position="230"/>
        <end position="269"/>
    </location>
</feature>
<dbReference type="InterPro" id="IPR031356">
    <property type="entry name" value="Stealth_CR4"/>
</dbReference>
<dbReference type="EMBL" id="CAJHNH020001191">
    <property type="protein sequence ID" value="CAG5121922.1"/>
    <property type="molecule type" value="Genomic_DNA"/>
</dbReference>
<dbReference type="GO" id="GO:0046835">
    <property type="term" value="P:carbohydrate phosphorylation"/>
    <property type="evidence" value="ECO:0007669"/>
    <property type="project" value="TreeGrafter"/>
</dbReference>
<dbReference type="GO" id="GO:0003976">
    <property type="term" value="F:UDP-N-acetylglucosamine-lysosomal-enzyme N-acetylglucosaminephosphotransferase activity"/>
    <property type="evidence" value="ECO:0007669"/>
    <property type="project" value="TreeGrafter"/>
</dbReference>
<dbReference type="InterPro" id="IPR047141">
    <property type="entry name" value="Stealth"/>
</dbReference>
<dbReference type="OrthoDB" id="263283at2759"/>
<keyword evidence="3" id="KW-1133">Transmembrane helix</keyword>
<evidence type="ECO:0000313" key="5">
    <source>
        <dbReference type="EMBL" id="CAG5121922.1"/>
    </source>
</evidence>
<evidence type="ECO:0000313" key="6">
    <source>
        <dbReference type="Proteomes" id="UP000678393"/>
    </source>
</evidence>
<keyword evidence="3" id="KW-0472">Membrane</keyword>
<dbReference type="AlphaFoldDB" id="A0A8S3Z3I2"/>
<dbReference type="PANTHER" id="PTHR24045:SF0">
    <property type="entry name" value="N-ACETYLGLUCOSAMINE-1-PHOSPHOTRANSFERASE SUBUNITS ALPHA_BETA"/>
    <property type="match status" value="1"/>
</dbReference>
<keyword evidence="6" id="KW-1185">Reference proteome</keyword>
<keyword evidence="1" id="KW-0808">Transferase</keyword>